<comment type="similarity">
    <text evidence="1 2">Belongs to the SCAR/WAVE family.</text>
</comment>
<dbReference type="Gene3D" id="1.20.5.340">
    <property type="match status" value="1"/>
</dbReference>
<keyword evidence="2" id="KW-0963">Cytoplasm</keyword>
<feature type="region of interest" description="Disordered" evidence="3">
    <location>
        <begin position="958"/>
        <end position="1051"/>
    </location>
</feature>
<keyword evidence="2" id="KW-0009">Actin-binding</keyword>
<dbReference type="EMBL" id="KI630264">
    <property type="protein sequence ID" value="EYU43332.1"/>
    <property type="molecule type" value="Genomic_DNA"/>
</dbReference>
<name>A0A022RS48_ERYGU</name>
<comment type="subcellular location">
    <subcellularLocation>
        <location evidence="2">Cytoplasm</location>
        <location evidence="2">Cytoskeleton</location>
    </subcellularLocation>
</comment>
<feature type="compositionally biased region" description="Polar residues" evidence="3">
    <location>
        <begin position="1020"/>
        <end position="1047"/>
    </location>
</feature>
<dbReference type="eggNOG" id="ENOG502QSPV">
    <property type="taxonomic scope" value="Eukaryota"/>
</dbReference>
<dbReference type="STRING" id="4155.A0A022RS48"/>
<dbReference type="InterPro" id="IPR028288">
    <property type="entry name" value="SCAR/WAVE_fam"/>
</dbReference>
<dbReference type="OMA" id="HEGRGVN"/>
<protein>
    <recommendedName>
        <fullName evidence="2">Protein SCAR</fullName>
    </recommendedName>
    <alternativeName>
        <fullName evidence="2">Protein WAVE</fullName>
    </alternativeName>
</protein>
<keyword evidence="5" id="KW-1185">Reference proteome</keyword>
<comment type="function">
    <text evidence="2">Involved in regulation of actin and microtubule organization. Part of a WAVE complex that activates the Arp2/3 complex.</text>
</comment>
<feature type="compositionally biased region" description="Low complexity" evidence="3">
    <location>
        <begin position="779"/>
        <end position="790"/>
    </location>
</feature>
<dbReference type="PANTHER" id="PTHR12902:SF33">
    <property type="entry name" value="PROTEIN SCAR3"/>
    <property type="match status" value="1"/>
</dbReference>
<feature type="region of interest" description="Disordered" evidence="3">
    <location>
        <begin position="767"/>
        <end position="790"/>
    </location>
</feature>
<dbReference type="AlphaFoldDB" id="A0A022RS48"/>
<reference evidence="4 5" key="1">
    <citation type="journal article" date="2013" name="Proc. Natl. Acad. Sci. U.S.A.">
        <title>Fine-scale variation in meiotic recombination in Mimulus inferred from population shotgun sequencing.</title>
        <authorList>
            <person name="Hellsten U."/>
            <person name="Wright K.M."/>
            <person name="Jenkins J."/>
            <person name="Shu S."/>
            <person name="Yuan Y."/>
            <person name="Wessler S.R."/>
            <person name="Schmutz J."/>
            <person name="Willis J.H."/>
            <person name="Rokhsar D.S."/>
        </authorList>
    </citation>
    <scope>NUCLEOTIDE SEQUENCE [LARGE SCALE GENOMIC DNA]</scope>
    <source>
        <strain evidence="5">cv. DUN x IM62</strain>
    </source>
</reference>
<dbReference type="GO" id="GO:0003779">
    <property type="term" value="F:actin binding"/>
    <property type="evidence" value="ECO:0007669"/>
    <property type="project" value="UniProtKB-UniRule"/>
</dbReference>
<dbReference type="GO" id="GO:0005856">
    <property type="term" value="C:cytoskeleton"/>
    <property type="evidence" value="ECO:0007669"/>
    <property type="project" value="UniProtKB-SubCell"/>
</dbReference>
<evidence type="ECO:0000313" key="4">
    <source>
        <dbReference type="EMBL" id="EYU43332.1"/>
    </source>
</evidence>
<feature type="compositionally biased region" description="Polar residues" evidence="3">
    <location>
        <begin position="549"/>
        <end position="583"/>
    </location>
</feature>
<dbReference type="GO" id="GO:0071933">
    <property type="term" value="F:Arp2/3 complex binding"/>
    <property type="evidence" value="ECO:0000318"/>
    <property type="project" value="GO_Central"/>
</dbReference>
<dbReference type="PANTHER" id="PTHR12902">
    <property type="entry name" value="WASP-1"/>
    <property type="match status" value="1"/>
</dbReference>
<dbReference type="Gene3D" id="6.10.280.150">
    <property type="match status" value="1"/>
</dbReference>
<dbReference type="GO" id="GO:0030036">
    <property type="term" value="P:actin cytoskeleton organization"/>
    <property type="evidence" value="ECO:0000318"/>
    <property type="project" value="GO_Central"/>
</dbReference>
<feature type="region of interest" description="Disordered" evidence="3">
    <location>
        <begin position="546"/>
        <end position="609"/>
    </location>
</feature>
<dbReference type="OrthoDB" id="753427at2759"/>
<feature type="compositionally biased region" description="Polar residues" evidence="3">
    <location>
        <begin position="852"/>
        <end position="880"/>
    </location>
</feature>
<feature type="compositionally biased region" description="Basic residues" evidence="3">
    <location>
        <begin position="186"/>
        <end position="197"/>
    </location>
</feature>
<organism evidence="4 5">
    <name type="scientific">Erythranthe guttata</name>
    <name type="common">Yellow monkey flower</name>
    <name type="synonym">Mimulus guttatus</name>
    <dbReference type="NCBI Taxonomy" id="4155"/>
    <lineage>
        <taxon>Eukaryota</taxon>
        <taxon>Viridiplantae</taxon>
        <taxon>Streptophyta</taxon>
        <taxon>Embryophyta</taxon>
        <taxon>Tracheophyta</taxon>
        <taxon>Spermatophyta</taxon>
        <taxon>Magnoliopsida</taxon>
        <taxon>eudicotyledons</taxon>
        <taxon>Gunneridae</taxon>
        <taxon>Pentapetalae</taxon>
        <taxon>asterids</taxon>
        <taxon>lamiids</taxon>
        <taxon>Lamiales</taxon>
        <taxon>Phrymaceae</taxon>
        <taxon>Erythranthe</taxon>
    </lineage>
</organism>
<evidence type="ECO:0000256" key="3">
    <source>
        <dbReference type="SAM" id="MobiDB-lite"/>
    </source>
</evidence>
<dbReference type="PhylomeDB" id="A0A022RS48"/>
<evidence type="ECO:0000256" key="1">
    <source>
        <dbReference type="ARBA" id="ARBA00006993"/>
    </source>
</evidence>
<keyword evidence="2" id="KW-0206">Cytoskeleton</keyword>
<proteinExistence type="inferred from homology"/>
<feature type="region of interest" description="Disordered" evidence="3">
    <location>
        <begin position="902"/>
        <end position="937"/>
    </location>
</feature>
<sequence length="1110" mass="122028">MPLVRVEVRNEYALGAPELYREAKKEDPKEILEGVAVSGLVGVLRQLGDLAEFAAEVFHGLQEEVTITSSRSHKLMARVQRIEAALSPLEKALLAQRSHLHFAYTAGSNWHARIRSEQNHFVYSDVPQFIMESYENCRDPPCLQLLDRFDSGGPGSCLKRYSDPTFFKRSSVASGEASTDKISRDKKGRKIKKRRSFPKNGEVSRDTSAYNSGRMRFGHLNIGVHSPSQTASTYDATLRSDFGEQSNLHLRNGSGFTDGDSRTSYSVQPEEQDSRESISSLAKRRSDFLDYNFVDEQITNAYDDIEINLSEEQAGCIPSSVTWDEKREALDPTRRVSGNNGIKLEDDHNTHLESFSQDLDSEILCDDAVNFVTVDKMDLPSYDHAVESGDVHIDEIESETDHFMDALNTIESEFETEIDCTKKQEVEDYHKLDDKGVDDELIRHNIECQSSNSEPNVLSNPIESECEADIDCTERVVDAENELGRHNMECLSSNSESNVLSNSSLVNGSGAHNLVSTTPKPLDATTSSINGVAAKDEIKAISLAEKDLQSSQQAGDSSSPVSPQHLDSGNNVVSTSWTASANFRDSRPGMPVTDRATNSAESQKQLPETSNAASFTFWTNGGLLGLQPSKPPDFGVSKALPQDQMHKEDAAKQGQMENLKGITDHDDMDSSTCHDYQERGASFRKTSWKISPADLDIKHGKYGDLQYHNNANSTGSSVTTASGSFVPVNSTGSNKKLLTGGSGNYYPTVDHQNANAFEQKINRNGTFSGRSKDPFIGDSPVLSPSSSPPLKHMKISFQPIGGFETTKLKLKFPDVNTNSGNGSDIFPSFQLVPEASFTPQEVGSDSDADTFYRSSPSLSDDCHSNQSESNSDQWESSESPTSKDRDIYDSFRRVSLTESVSAVQEKGRTNRELQLPFTENGAQNSESCGSSDAQSLSTVNNSIRKELRNDTNLNDLVEPLFVPSPAPPPLPPVQWRGSSAPLDGSEDKPESSYYASFDRTHSSSTISQPKPAPLNEDQIDTANTQKLKQSSSWKSNKQREANQSTNVDENDFLRQIRTKSFNLRRTVTAKPTVPSGSSATVQVTAILQKANAIRQAVGSDGEEDGNWSDS</sequence>
<gene>
    <name evidence="4" type="ORF">MIMGU_mgv1a000504mg</name>
</gene>
<evidence type="ECO:0000313" key="5">
    <source>
        <dbReference type="Proteomes" id="UP000030748"/>
    </source>
</evidence>
<accession>A0A022RS48</accession>
<dbReference type="Proteomes" id="UP000030748">
    <property type="component" value="Unassembled WGS sequence"/>
</dbReference>
<evidence type="ECO:0000256" key="2">
    <source>
        <dbReference type="RuleBase" id="RU367034"/>
    </source>
</evidence>
<feature type="region of interest" description="Disordered" evidence="3">
    <location>
        <begin position="247"/>
        <end position="279"/>
    </location>
</feature>
<dbReference type="KEGG" id="egt:105951415"/>
<feature type="compositionally biased region" description="Polar residues" evidence="3">
    <location>
        <begin position="920"/>
        <end position="937"/>
    </location>
</feature>
<feature type="compositionally biased region" description="Pro residues" evidence="3">
    <location>
        <begin position="962"/>
        <end position="972"/>
    </location>
</feature>
<feature type="region of interest" description="Disordered" evidence="3">
    <location>
        <begin position="838"/>
        <end position="886"/>
    </location>
</feature>
<dbReference type="GO" id="GO:0034237">
    <property type="term" value="F:protein kinase A regulatory subunit binding"/>
    <property type="evidence" value="ECO:0000318"/>
    <property type="project" value="GO_Central"/>
</dbReference>
<feature type="region of interest" description="Disordered" evidence="3">
    <location>
        <begin position="177"/>
        <end position="210"/>
    </location>
</feature>
<dbReference type="GO" id="GO:2000601">
    <property type="term" value="P:positive regulation of Arp2/3 complex-mediated actin nucleation"/>
    <property type="evidence" value="ECO:0000318"/>
    <property type="project" value="GO_Central"/>
</dbReference>
<feature type="compositionally biased region" description="Polar residues" evidence="3">
    <location>
        <begin position="595"/>
        <end position="609"/>
    </location>
</feature>